<feature type="transmembrane region" description="Helical" evidence="1">
    <location>
        <begin position="156"/>
        <end position="178"/>
    </location>
</feature>
<keyword evidence="1" id="KW-0812">Transmembrane</keyword>
<name>A0A290Z2F5_9PSEU</name>
<sequence>MTDAVFALVLGVLLLGAVVVGARLKRVAGTAPRRALTFEEVGYLAGGPVRAAEVALASLVAQNRARVSGGRVVAVGTPEEREEPTALAAELLGALGDRPRGLDGLLLGAASSAPARAVGRGLVRGGLLVPPRARLRRAALSVAPLVVPAALSVVRLGAVGVVGLALTGVAAVVLLLGAPPVLTLAGSRALADATAGLAPVDAAELAARFGLASAVRGSVREAPREPPVARAETAVFDGERAEPIGEPETSQVRLPGRRRPVEVEPLRWQRGSGLLAAGGWFVGGWLAAEWVEDWDGDFGGDAG</sequence>
<dbReference type="NCBIfam" id="TIGR04222">
    <property type="entry name" value="near_uncomplex"/>
    <property type="match status" value="1"/>
</dbReference>
<dbReference type="KEGG" id="apre:CNX65_07760"/>
<dbReference type="AlphaFoldDB" id="A0A290Z2F5"/>
<proteinExistence type="predicted"/>
<reference evidence="2" key="1">
    <citation type="submission" date="2017-09" db="EMBL/GenBank/DDBJ databases">
        <title>Complete Genome Sequence of ansamitocin-producing Bacterium Actinosynnema pretiosum X47.</title>
        <authorList>
            <person name="Cao G."/>
            <person name="Zong G."/>
            <person name="Zhong C."/>
            <person name="Fu J."/>
        </authorList>
    </citation>
    <scope>NUCLEOTIDE SEQUENCE [LARGE SCALE GENOMIC DNA]</scope>
    <source>
        <strain evidence="2">X47</strain>
    </source>
</reference>
<keyword evidence="3" id="KW-1185">Reference proteome</keyword>
<dbReference type="EMBL" id="CP023445">
    <property type="protein sequence ID" value="ATE53198.1"/>
    <property type="molecule type" value="Genomic_DNA"/>
</dbReference>
<gene>
    <name evidence="2" type="ORF">CNX65_07760</name>
</gene>
<evidence type="ECO:0000313" key="3">
    <source>
        <dbReference type="Proteomes" id="UP000218505"/>
    </source>
</evidence>
<keyword evidence="1" id="KW-0472">Membrane</keyword>
<organism evidence="2 3">
    <name type="scientific">Actinosynnema pretiosum</name>
    <dbReference type="NCBI Taxonomy" id="42197"/>
    <lineage>
        <taxon>Bacteria</taxon>
        <taxon>Bacillati</taxon>
        <taxon>Actinomycetota</taxon>
        <taxon>Actinomycetes</taxon>
        <taxon>Pseudonocardiales</taxon>
        <taxon>Pseudonocardiaceae</taxon>
        <taxon>Actinosynnema</taxon>
    </lineage>
</organism>
<protein>
    <recommendedName>
        <fullName evidence="4">TIGR04222 domain-containing membrane protein</fullName>
    </recommendedName>
</protein>
<evidence type="ECO:0000313" key="2">
    <source>
        <dbReference type="EMBL" id="ATE53198.1"/>
    </source>
</evidence>
<evidence type="ECO:0008006" key="4">
    <source>
        <dbReference type="Google" id="ProtNLM"/>
    </source>
</evidence>
<dbReference type="Proteomes" id="UP000218505">
    <property type="component" value="Chromosome"/>
</dbReference>
<evidence type="ECO:0000256" key="1">
    <source>
        <dbReference type="SAM" id="Phobius"/>
    </source>
</evidence>
<dbReference type="RefSeq" id="WP_096492153.1">
    <property type="nucleotide sequence ID" value="NZ_CP023445.1"/>
</dbReference>
<dbReference type="InterPro" id="IPR026467">
    <property type="entry name" value="Ser/Gly_Cys_C_dom"/>
</dbReference>
<keyword evidence="1" id="KW-1133">Transmembrane helix</keyword>
<accession>A0A290Z2F5</accession>